<dbReference type="Proteomes" id="UP000672097">
    <property type="component" value="Unassembled WGS sequence"/>
</dbReference>
<dbReference type="EMBL" id="JAGQDG010000001">
    <property type="protein sequence ID" value="MBQ0933706.1"/>
    <property type="molecule type" value="Genomic_DNA"/>
</dbReference>
<proteinExistence type="predicted"/>
<comment type="caution">
    <text evidence="1">The sequence shown here is derived from an EMBL/GenBank/DDBJ whole genome shotgun (WGS) entry which is preliminary data.</text>
</comment>
<protein>
    <submittedName>
        <fullName evidence="1">Uncharacterized protein</fullName>
    </submittedName>
</protein>
<evidence type="ECO:0000313" key="2">
    <source>
        <dbReference type="Proteomes" id="UP000672097"/>
    </source>
</evidence>
<name>A0ABS5DRE1_9BURK</name>
<sequence>MSILPFNEPILGGANGNLKGFAAGGWSCEEGTADFTWTEALEAKLQFNARVTSSPIHLSLVGFPYLADGQIKRQLVWVHLNGMYCGAFEATDRFEVALPIRSSWLEPRDNTITFTFPQAVAPAALGLGADQRLLGVGMYSIELRTG</sequence>
<keyword evidence="2" id="KW-1185">Reference proteome</keyword>
<reference evidence="1 2" key="1">
    <citation type="submission" date="2021-04" db="EMBL/GenBank/DDBJ databases">
        <title>The genome sequence of type strain Ideonella paludis KCTC 32238.</title>
        <authorList>
            <person name="Liu Y."/>
        </authorList>
    </citation>
    <scope>NUCLEOTIDE SEQUENCE [LARGE SCALE GENOMIC DNA]</scope>
    <source>
        <strain evidence="1 2">KCTC 32238</strain>
    </source>
</reference>
<dbReference type="RefSeq" id="WP_210804928.1">
    <property type="nucleotide sequence ID" value="NZ_JAGQDG010000001.1"/>
</dbReference>
<gene>
    <name evidence="1" type="ORF">KAK11_00090</name>
</gene>
<accession>A0ABS5DRE1</accession>
<evidence type="ECO:0000313" key="1">
    <source>
        <dbReference type="EMBL" id="MBQ0933706.1"/>
    </source>
</evidence>
<organism evidence="1 2">
    <name type="scientific">Ideonella paludis</name>
    <dbReference type="NCBI Taxonomy" id="1233411"/>
    <lineage>
        <taxon>Bacteria</taxon>
        <taxon>Pseudomonadati</taxon>
        <taxon>Pseudomonadota</taxon>
        <taxon>Betaproteobacteria</taxon>
        <taxon>Burkholderiales</taxon>
        <taxon>Sphaerotilaceae</taxon>
        <taxon>Ideonella</taxon>
    </lineage>
</organism>